<dbReference type="GO" id="GO:0003700">
    <property type="term" value="F:DNA-binding transcription factor activity"/>
    <property type="evidence" value="ECO:0007669"/>
    <property type="project" value="InterPro"/>
</dbReference>
<dbReference type="Pfam" id="PF00126">
    <property type="entry name" value="HTH_1"/>
    <property type="match status" value="1"/>
</dbReference>
<evidence type="ECO:0000259" key="5">
    <source>
        <dbReference type="PROSITE" id="PS50931"/>
    </source>
</evidence>
<dbReference type="SUPFAM" id="SSF46785">
    <property type="entry name" value="Winged helix' DNA-binding domain"/>
    <property type="match status" value="1"/>
</dbReference>
<name>Q5P122_AROAE</name>
<dbReference type="Proteomes" id="UP000006552">
    <property type="component" value="Chromosome"/>
</dbReference>
<keyword evidence="3" id="KW-0238">DNA-binding</keyword>
<dbReference type="CDD" id="cd08414">
    <property type="entry name" value="PBP2_LTTR_aromatics_like"/>
    <property type="match status" value="1"/>
</dbReference>
<evidence type="ECO:0000313" key="6">
    <source>
        <dbReference type="EMBL" id="CAI08992.1"/>
    </source>
</evidence>
<dbReference type="Gene3D" id="1.10.10.10">
    <property type="entry name" value="Winged helix-like DNA-binding domain superfamily/Winged helix DNA-binding domain"/>
    <property type="match status" value="1"/>
</dbReference>
<dbReference type="InterPro" id="IPR005119">
    <property type="entry name" value="LysR_subst-bd"/>
</dbReference>
<dbReference type="KEGG" id="eba:ebA5056"/>
<dbReference type="PRINTS" id="PR00039">
    <property type="entry name" value="HTHLYSR"/>
</dbReference>
<reference evidence="6 7" key="1">
    <citation type="journal article" date="2005" name="Arch. Microbiol.">
        <title>The genome sequence of an anaerobic aromatic-degrading denitrifying bacterium, strain EbN1.</title>
        <authorList>
            <person name="Rabus R."/>
            <person name="Kube M."/>
            <person name="Heider J."/>
            <person name="Beck A."/>
            <person name="Heitmann K."/>
            <person name="Widdel F."/>
            <person name="Reinhardt R."/>
        </authorList>
    </citation>
    <scope>NUCLEOTIDE SEQUENCE [LARGE SCALE GENOMIC DNA]</scope>
    <source>
        <strain evidence="6 7">EbN1</strain>
    </source>
</reference>
<keyword evidence="2" id="KW-0805">Transcription regulation</keyword>
<dbReference type="InterPro" id="IPR036390">
    <property type="entry name" value="WH_DNA-bd_sf"/>
</dbReference>
<dbReference type="HOGENOM" id="CLU_039613_6_4_4"/>
<dbReference type="PANTHER" id="PTHR30346:SF17">
    <property type="entry name" value="LYSR FAMILY TRANSCRIPTIONAL REGULATOR"/>
    <property type="match status" value="1"/>
</dbReference>
<dbReference type="GO" id="GO:0032993">
    <property type="term" value="C:protein-DNA complex"/>
    <property type="evidence" value="ECO:0007669"/>
    <property type="project" value="TreeGrafter"/>
</dbReference>
<dbReference type="STRING" id="76114.ebA5056"/>
<sequence length="307" mass="34041">MFWPCRYKKQIMELRHLRYFVTVAEELNFTRAAARLHIGQPPLSMQIRDLEAEIGTPLFDRSRRRVALTEAGRRFLEHAREILEQSREAVEEARRAGRGEAGELKVGFASSLPYTSTLADTLYTYRQRYPQVGLQLHEMFTTEQFAAILHGVLDVGFVRHGGLEVPAGIQAREIGRDPLRLVVHAGHPRADRGEVSLAEFRDDGFIAFPPDVGSGLPFVLDRLCRSAGFAPRIVQTAREATTQIGLVAAGLGTALLPAPLECVRLPRVRYLAIRDEGAHFSLAIATREGAPNPLLAGFLDVLKEVAG</sequence>
<evidence type="ECO:0000313" key="7">
    <source>
        <dbReference type="Proteomes" id="UP000006552"/>
    </source>
</evidence>
<dbReference type="InterPro" id="IPR000847">
    <property type="entry name" value="LysR_HTH_N"/>
</dbReference>
<comment type="similarity">
    <text evidence="1">Belongs to the LysR transcriptional regulatory family.</text>
</comment>
<evidence type="ECO:0000256" key="4">
    <source>
        <dbReference type="ARBA" id="ARBA00023163"/>
    </source>
</evidence>
<dbReference type="AlphaFoldDB" id="Q5P122"/>
<dbReference type="Gene3D" id="3.40.190.10">
    <property type="entry name" value="Periplasmic binding protein-like II"/>
    <property type="match status" value="2"/>
</dbReference>
<feature type="domain" description="HTH lysR-type" evidence="5">
    <location>
        <begin position="12"/>
        <end position="69"/>
    </location>
</feature>
<protein>
    <submittedName>
        <fullName evidence="6">Transcriptional regulator,lysR family</fullName>
    </submittedName>
</protein>
<proteinExistence type="inferred from homology"/>
<evidence type="ECO:0000256" key="1">
    <source>
        <dbReference type="ARBA" id="ARBA00009437"/>
    </source>
</evidence>
<evidence type="ECO:0000256" key="3">
    <source>
        <dbReference type="ARBA" id="ARBA00023125"/>
    </source>
</evidence>
<gene>
    <name evidence="6" type="ORF">ebA5056</name>
</gene>
<organism evidence="6 7">
    <name type="scientific">Aromatoleum aromaticum (strain DSM 19018 / LMG 30748 / EbN1)</name>
    <name type="common">Azoarcus sp. (strain EbN1)</name>
    <dbReference type="NCBI Taxonomy" id="76114"/>
    <lineage>
        <taxon>Bacteria</taxon>
        <taxon>Pseudomonadati</taxon>
        <taxon>Pseudomonadota</taxon>
        <taxon>Betaproteobacteria</taxon>
        <taxon>Rhodocyclales</taxon>
        <taxon>Rhodocyclaceae</taxon>
        <taxon>Aromatoleum</taxon>
    </lineage>
</organism>
<dbReference type="GO" id="GO:0003677">
    <property type="term" value="F:DNA binding"/>
    <property type="evidence" value="ECO:0007669"/>
    <property type="project" value="UniProtKB-KW"/>
</dbReference>
<dbReference type="SUPFAM" id="SSF53850">
    <property type="entry name" value="Periplasmic binding protein-like II"/>
    <property type="match status" value="1"/>
</dbReference>
<dbReference type="Pfam" id="PF03466">
    <property type="entry name" value="LysR_substrate"/>
    <property type="match status" value="1"/>
</dbReference>
<dbReference type="PANTHER" id="PTHR30346">
    <property type="entry name" value="TRANSCRIPTIONAL DUAL REGULATOR HCAR-RELATED"/>
    <property type="match status" value="1"/>
</dbReference>
<dbReference type="PROSITE" id="PS50931">
    <property type="entry name" value="HTH_LYSR"/>
    <property type="match status" value="1"/>
</dbReference>
<evidence type="ECO:0000256" key="2">
    <source>
        <dbReference type="ARBA" id="ARBA00023015"/>
    </source>
</evidence>
<dbReference type="eggNOG" id="COG0583">
    <property type="taxonomic scope" value="Bacteria"/>
</dbReference>
<keyword evidence="4" id="KW-0804">Transcription</keyword>
<dbReference type="EMBL" id="CR555306">
    <property type="protein sequence ID" value="CAI08992.1"/>
    <property type="molecule type" value="Genomic_DNA"/>
</dbReference>
<dbReference type="FunFam" id="1.10.10.10:FF:000001">
    <property type="entry name" value="LysR family transcriptional regulator"/>
    <property type="match status" value="1"/>
</dbReference>
<keyword evidence="7" id="KW-1185">Reference proteome</keyword>
<accession>Q5P122</accession>
<dbReference type="InterPro" id="IPR036388">
    <property type="entry name" value="WH-like_DNA-bd_sf"/>
</dbReference>